<accession>A0AAD5SC99</accession>
<evidence type="ECO:0000256" key="1">
    <source>
        <dbReference type="SAM" id="Phobius"/>
    </source>
</evidence>
<proteinExistence type="predicted"/>
<organism evidence="2 3">
    <name type="scientific">Rhizophlyctis rosea</name>
    <dbReference type="NCBI Taxonomy" id="64517"/>
    <lineage>
        <taxon>Eukaryota</taxon>
        <taxon>Fungi</taxon>
        <taxon>Fungi incertae sedis</taxon>
        <taxon>Chytridiomycota</taxon>
        <taxon>Chytridiomycota incertae sedis</taxon>
        <taxon>Chytridiomycetes</taxon>
        <taxon>Rhizophlyctidales</taxon>
        <taxon>Rhizophlyctidaceae</taxon>
        <taxon>Rhizophlyctis</taxon>
    </lineage>
</organism>
<sequence>MCCGDPLMGATSAYYTEGATNTITGNNKVLRTGVLGTDFRTLLSHFASSTPPYMIRLTSVGALEEGTARLHSKGFRFWFILRVVISAAMTCWQAYTMFWVRRVEGFEKWRMNLKWGMIWGNFAWSVREY</sequence>
<keyword evidence="1" id="KW-0812">Transmembrane</keyword>
<keyword evidence="1" id="KW-1133">Transmembrane helix</keyword>
<dbReference type="Proteomes" id="UP001212841">
    <property type="component" value="Unassembled WGS sequence"/>
</dbReference>
<feature type="transmembrane region" description="Helical" evidence="1">
    <location>
        <begin position="77"/>
        <end position="100"/>
    </location>
</feature>
<evidence type="ECO:0000313" key="2">
    <source>
        <dbReference type="EMBL" id="KAJ3052034.1"/>
    </source>
</evidence>
<comment type="caution">
    <text evidence="2">The sequence shown here is derived from an EMBL/GenBank/DDBJ whole genome shotgun (WGS) entry which is preliminary data.</text>
</comment>
<protein>
    <submittedName>
        <fullName evidence="2">Uncharacterized protein</fullName>
    </submittedName>
</protein>
<keyword evidence="3" id="KW-1185">Reference proteome</keyword>
<gene>
    <name evidence="2" type="ORF">HK097_006966</name>
</gene>
<reference evidence="2" key="1">
    <citation type="submission" date="2020-05" db="EMBL/GenBank/DDBJ databases">
        <title>Phylogenomic resolution of chytrid fungi.</title>
        <authorList>
            <person name="Stajich J.E."/>
            <person name="Amses K."/>
            <person name="Simmons R."/>
            <person name="Seto K."/>
            <person name="Myers J."/>
            <person name="Bonds A."/>
            <person name="Quandt C.A."/>
            <person name="Barry K."/>
            <person name="Liu P."/>
            <person name="Grigoriev I."/>
            <person name="Longcore J.E."/>
            <person name="James T.Y."/>
        </authorList>
    </citation>
    <scope>NUCLEOTIDE SEQUENCE</scope>
    <source>
        <strain evidence="2">JEL0318</strain>
    </source>
</reference>
<evidence type="ECO:0000313" key="3">
    <source>
        <dbReference type="Proteomes" id="UP001212841"/>
    </source>
</evidence>
<keyword evidence="1" id="KW-0472">Membrane</keyword>
<name>A0AAD5SC99_9FUNG</name>
<dbReference type="AlphaFoldDB" id="A0AAD5SC99"/>
<dbReference type="EMBL" id="JADGJD010000332">
    <property type="protein sequence ID" value="KAJ3052034.1"/>
    <property type="molecule type" value="Genomic_DNA"/>
</dbReference>